<dbReference type="Pfam" id="PF13895">
    <property type="entry name" value="Ig_2"/>
    <property type="match status" value="1"/>
</dbReference>
<dbReference type="Proteomes" id="UP000545435">
    <property type="component" value="Unassembled WGS sequence"/>
</dbReference>
<dbReference type="InterPro" id="IPR007110">
    <property type="entry name" value="Ig-like_dom"/>
</dbReference>
<evidence type="ECO:0000313" key="5">
    <source>
        <dbReference type="Proteomes" id="UP000545435"/>
    </source>
</evidence>
<dbReference type="AlphaFoldDB" id="A0A7L0DQY9"/>
<evidence type="ECO:0000256" key="1">
    <source>
        <dbReference type="ARBA" id="ARBA00022729"/>
    </source>
</evidence>
<evidence type="ECO:0000256" key="2">
    <source>
        <dbReference type="ARBA" id="ARBA00023157"/>
    </source>
</evidence>
<proteinExistence type="predicted"/>
<name>A0A7L0DQY9_9CHAR</name>
<organism evidence="4 5">
    <name type="scientific">Rostratula benghalensis</name>
    <name type="common">greater painted-snipe</name>
    <dbReference type="NCBI Taxonomy" id="118793"/>
    <lineage>
        <taxon>Eukaryota</taxon>
        <taxon>Metazoa</taxon>
        <taxon>Chordata</taxon>
        <taxon>Craniata</taxon>
        <taxon>Vertebrata</taxon>
        <taxon>Euteleostomi</taxon>
        <taxon>Archelosauria</taxon>
        <taxon>Archosauria</taxon>
        <taxon>Dinosauria</taxon>
        <taxon>Saurischia</taxon>
        <taxon>Theropoda</taxon>
        <taxon>Coelurosauria</taxon>
        <taxon>Aves</taxon>
        <taxon>Neognathae</taxon>
        <taxon>Neoaves</taxon>
        <taxon>Charadriiformes</taxon>
        <taxon>Rostratulidae</taxon>
        <taxon>Rostratula</taxon>
    </lineage>
</organism>
<reference evidence="4 5" key="1">
    <citation type="submission" date="2019-09" db="EMBL/GenBank/DDBJ databases">
        <title>Bird 10,000 Genomes (B10K) Project - Family phase.</title>
        <authorList>
            <person name="Zhang G."/>
        </authorList>
    </citation>
    <scope>NUCLEOTIDE SEQUENCE [LARGE SCALE GENOMIC DNA]</scope>
    <source>
        <strain evidence="4">B10K-DU-006-20</strain>
        <tissue evidence="4">Mixed tissue sample</tissue>
    </source>
</reference>
<dbReference type="InterPro" id="IPR050488">
    <property type="entry name" value="Ig_Fc_receptor"/>
</dbReference>
<dbReference type="GO" id="GO:0006955">
    <property type="term" value="P:immune response"/>
    <property type="evidence" value="ECO:0007669"/>
    <property type="project" value="TreeGrafter"/>
</dbReference>
<dbReference type="InterPro" id="IPR013783">
    <property type="entry name" value="Ig-like_fold"/>
</dbReference>
<dbReference type="GO" id="GO:0004888">
    <property type="term" value="F:transmembrane signaling receptor activity"/>
    <property type="evidence" value="ECO:0007669"/>
    <property type="project" value="TreeGrafter"/>
</dbReference>
<dbReference type="SUPFAM" id="SSF48726">
    <property type="entry name" value="Immunoglobulin"/>
    <property type="match status" value="1"/>
</dbReference>
<comment type="caution">
    <text evidence="4">The sequence shown here is derived from an EMBL/GenBank/DDBJ whole genome shotgun (WGS) entry which is preliminary data.</text>
</comment>
<evidence type="ECO:0000313" key="4">
    <source>
        <dbReference type="EMBL" id="NXJ72978.1"/>
    </source>
</evidence>
<accession>A0A7L0DQY9</accession>
<feature type="non-terminal residue" evidence="4">
    <location>
        <position position="115"/>
    </location>
</feature>
<gene>
    <name evidence="4" type="primary">Fcgr3</name>
    <name evidence="4" type="ORF">ROSBEN_R15245</name>
</gene>
<feature type="domain" description="Ig-like" evidence="3">
    <location>
        <begin position="7"/>
        <end position="86"/>
    </location>
</feature>
<dbReference type="GO" id="GO:0009897">
    <property type="term" value="C:external side of plasma membrane"/>
    <property type="evidence" value="ECO:0007669"/>
    <property type="project" value="TreeGrafter"/>
</dbReference>
<dbReference type="GO" id="GO:0007166">
    <property type="term" value="P:cell surface receptor signaling pathway"/>
    <property type="evidence" value="ECO:0007669"/>
    <property type="project" value="TreeGrafter"/>
</dbReference>
<dbReference type="PANTHER" id="PTHR11481">
    <property type="entry name" value="IMMUNOGLOBULIN FC RECEPTOR"/>
    <property type="match status" value="1"/>
</dbReference>
<protein>
    <submittedName>
        <fullName evidence="4">FCGR3 protein</fullName>
    </submittedName>
</protein>
<keyword evidence="1" id="KW-0732">Signal</keyword>
<dbReference type="PANTHER" id="PTHR11481:SF64">
    <property type="entry name" value="FC RECEPTOR-LIKE PROTEIN 4"/>
    <property type="match status" value="1"/>
</dbReference>
<keyword evidence="2" id="KW-1015">Disulfide bond</keyword>
<sequence>AGVPCHPAGAQLSQLTLDPPWVPVLWGEKVTLSCRGSGEPGATTTWWHNHELLQWAQGLRHLPSTQLRRGTYRCRGPGAEISPPLSLSFSHESLVLQVPPRALLEGDELWLRCRH</sequence>
<keyword evidence="5" id="KW-1185">Reference proteome</keyword>
<dbReference type="Gene3D" id="2.60.40.10">
    <property type="entry name" value="Immunoglobulins"/>
    <property type="match status" value="1"/>
</dbReference>
<dbReference type="InterPro" id="IPR036179">
    <property type="entry name" value="Ig-like_dom_sf"/>
</dbReference>
<dbReference type="PROSITE" id="PS50835">
    <property type="entry name" value="IG_LIKE"/>
    <property type="match status" value="1"/>
</dbReference>
<feature type="non-terminal residue" evidence="4">
    <location>
        <position position="1"/>
    </location>
</feature>
<dbReference type="EMBL" id="VXAI01001848">
    <property type="protein sequence ID" value="NXJ72978.1"/>
    <property type="molecule type" value="Genomic_DNA"/>
</dbReference>
<evidence type="ECO:0000259" key="3">
    <source>
        <dbReference type="PROSITE" id="PS50835"/>
    </source>
</evidence>